<dbReference type="Proteomes" id="UP000253034">
    <property type="component" value="Unassembled WGS sequence"/>
</dbReference>
<keyword evidence="1" id="KW-0812">Transmembrane</keyword>
<dbReference type="InterPro" id="IPR003607">
    <property type="entry name" value="HD/PDEase_dom"/>
</dbReference>
<proteinExistence type="predicted"/>
<feature type="transmembrane region" description="Helical" evidence="1">
    <location>
        <begin position="458"/>
        <end position="479"/>
    </location>
</feature>
<dbReference type="NCBIfam" id="TIGR00277">
    <property type="entry name" value="HDIG"/>
    <property type="match status" value="1"/>
</dbReference>
<dbReference type="CDD" id="cd00077">
    <property type="entry name" value="HDc"/>
    <property type="match status" value="1"/>
</dbReference>
<dbReference type="InterPro" id="IPR006674">
    <property type="entry name" value="HD_domain"/>
</dbReference>
<reference evidence="3 4" key="1">
    <citation type="submission" date="2018-07" db="EMBL/GenBank/DDBJ databases">
        <title>Genomic Encyclopedia of Type Strains, Phase IV (KMG-IV): sequencing the most valuable type-strain genomes for metagenomic binning, comparative biology and taxonomic classification.</title>
        <authorList>
            <person name="Goeker M."/>
        </authorList>
    </citation>
    <scope>NUCLEOTIDE SEQUENCE [LARGE SCALE GENOMIC DNA]</scope>
    <source>
        <strain evidence="3 4">DSM 27016</strain>
    </source>
</reference>
<dbReference type="PANTHER" id="PTHR36442:SF1">
    <property type="entry name" value="CYCLIC-DI-AMP PHOSPHODIESTERASE PGPH"/>
    <property type="match status" value="1"/>
</dbReference>
<accession>A0A369AX33</accession>
<dbReference type="OrthoDB" id="9806952at2"/>
<dbReference type="AlphaFoldDB" id="A0A369AX33"/>
<feature type="transmembrane region" description="Helical" evidence="1">
    <location>
        <begin position="24"/>
        <end position="41"/>
    </location>
</feature>
<name>A0A369AX33_9FIRM</name>
<dbReference type="SUPFAM" id="SSF109604">
    <property type="entry name" value="HD-domain/PDEase-like"/>
    <property type="match status" value="1"/>
</dbReference>
<feature type="transmembrane region" description="Helical" evidence="1">
    <location>
        <begin position="425"/>
        <end position="446"/>
    </location>
</feature>
<keyword evidence="1" id="KW-1133">Transmembrane helix</keyword>
<dbReference type="Gene3D" id="1.10.3210.10">
    <property type="entry name" value="Hypothetical protein af1432"/>
    <property type="match status" value="1"/>
</dbReference>
<dbReference type="EMBL" id="QPJT01000016">
    <property type="protein sequence ID" value="RCX13849.1"/>
    <property type="molecule type" value="Genomic_DNA"/>
</dbReference>
<evidence type="ECO:0000259" key="2">
    <source>
        <dbReference type="SMART" id="SM00471"/>
    </source>
</evidence>
<dbReference type="Pfam" id="PF07697">
    <property type="entry name" value="7TMR-HDED"/>
    <property type="match status" value="1"/>
</dbReference>
<gene>
    <name evidence="3" type="ORF">DFR58_11685</name>
</gene>
<dbReference type="InterPro" id="IPR011624">
    <property type="entry name" value="Metal-dep_PHydrolase_7TM_extra"/>
</dbReference>
<evidence type="ECO:0000313" key="3">
    <source>
        <dbReference type="EMBL" id="RCX13849.1"/>
    </source>
</evidence>
<sequence>MFSLKQKDQNILKNIKSHFKDRKFQRIVLGILTIIFAFIIIESGAAPQKYKLTLGESSKYNILSNRDVEDKNKTKQNAQKAADAVPASMTEIKGAAIEVRNEAGRFIKIVEESRAGIEESLQNQGITRSSRNYGRQLEAERNVASVGLEAKLKDFGLNLAREQVMTLIKAEKDEINSFKDITEYIVSGAITKDITADNLAQQIIDAQNNFEATELRQEFKNIGNALIRKILKPNKAIDYTLTEELRNEAYNDVINNKKIMIKKDERILAINETVTKEKYELLKELNLLEESSFDFALAGGILIVLLMLSLLLVLYMNHFCRKHLSSKNDMLLLYVVIILILVISRGTYGFAKDVYQHSGLLIPMLMAGMLISILLDLKLAIIVNFVLTIAVSLMIKGDMSFIYINLISGTFSTFIVSKANQRNQLFMSGVKIAFLNVLIIVSLGIIDKHTYQDIVTDSIVVFINGLLSIILTIGTMPFWESIFNVITPLRLLELANPNQPLIKRLLMEAPGTYHHSLMVGNMAEVATEAIGGNALLARVGAYFHDVGKLKRPNFFKENQLSDNPHDRMTANLSTLVITAHTGDGVEIAKKHKIPLIVRDIISQHHGTTLVAYFYHKAKKGEKGEEVKPENFRYEGPKPCTKEAAVVMLADSVEAAVRSMVDKTEGKIEGLVRKIIKDKLDDGQLDQCDLTLKDLDDTARSFMKVLSGLFHEREEYPEIKTKAGSLENAKAQEIAESENKFVSEGVKISNDSIS</sequence>
<dbReference type="Pfam" id="PF07698">
    <property type="entry name" value="7TM-7TMR_HD"/>
    <property type="match status" value="1"/>
</dbReference>
<keyword evidence="1" id="KW-0472">Membrane</keyword>
<organism evidence="3 4">
    <name type="scientific">Anaerobacterium chartisolvens</name>
    <dbReference type="NCBI Taxonomy" id="1297424"/>
    <lineage>
        <taxon>Bacteria</taxon>
        <taxon>Bacillati</taxon>
        <taxon>Bacillota</taxon>
        <taxon>Clostridia</taxon>
        <taxon>Eubacteriales</taxon>
        <taxon>Oscillospiraceae</taxon>
        <taxon>Anaerobacterium</taxon>
    </lineage>
</organism>
<feature type="transmembrane region" description="Helical" evidence="1">
    <location>
        <begin position="295"/>
        <end position="319"/>
    </location>
</feature>
<dbReference type="Pfam" id="PF01966">
    <property type="entry name" value="HD"/>
    <property type="match status" value="1"/>
</dbReference>
<dbReference type="InterPro" id="IPR052722">
    <property type="entry name" value="PgpH_phosphodiesterase"/>
</dbReference>
<feature type="transmembrane region" description="Helical" evidence="1">
    <location>
        <begin position="401"/>
        <end position="419"/>
    </location>
</feature>
<evidence type="ECO:0000313" key="4">
    <source>
        <dbReference type="Proteomes" id="UP000253034"/>
    </source>
</evidence>
<feature type="transmembrane region" description="Helical" evidence="1">
    <location>
        <begin position="331"/>
        <end position="348"/>
    </location>
</feature>
<feature type="transmembrane region" description="Helical" evidence="1">
    <location>
        <begin position="360"/>
        <end position="389"/>
    </location>
</feature>
<dbReference type="InterPro" id="IPR011621">
    <property type="entry name" value="Metal-dep_PHydrolase_7TM_intra"/>
</dbReference>
<keyword evidence="4" id="KW-1185">Reference proteome</keyword>
<evidence type="ECO:0000256" key="1">
    <source>
        <dbReference type="SAM" id="Phobius"/>
    </source>
</evidence>
<dbReference type="PANTHER" id="PTHR36442">
    <property type="entry name" value="CYCLIC-DI-AMP PHOSPHODIESTERASE PGPH"/>
    <property type="match status" value="1"/>
</dbReference>
<dbReference type="SMART" id="SM00471">
    <property type="entry name" value="HDc"/>
    <property type="match status" value="1"/>
</dbReference>
<protein>
    <recommendedName>
        <fullName evidence="2">HD/PDEase domain-containing protein</fullName>
    </recommendedName>
</protein>
<dbReference type="InterPro" id="IPR006675">
    <property type="entry name" value="HDIG_dom"/>
</dbReference>
<comment type="caution">
    <text evidence="3">The sequence shown here is derived from an EMBL/GenBank/DDBJ whole genome shotgun (WGS) entry which is preliminary data.</text>
</comment>
<dbReference type="RefSeq" id="WP_114298483.1">
    <property type="nucleotide sequence ID" value="NZ_QPJT01000016.1"/>
</dbReference>
<feature type="domain" description="HD/PDEase" evidence="2">
    <location>
        <begin position="508"/>
        <end position="664"/>
    </location>
</feature>